<sequence>MVDKYGRNINYVRISLTDKCNLRCIYCMPSDIEFEKNYINDVLSLNDYKFIIKGMSELGINKVRFTGGEPLLYPNLVDLIRYTYEECRIDDIGITTNGIRLHEMAYELYQNGLKSVNISMDSLKEYKYKSITRGGDLKDVLKSIHKCLSLGIKVKINCVVIKGFNDDELLDFMLMTKFYPIDVRFIELMPLGEASKVYKKGYFNIGQMIDSIDELYKVSSNKKSAAQYYKYDGAKGRVGVITPMSCSFCSECNRIRVTANGNIKLCLHSKEEIDIKYYLNKPLIFREIMKEMILEKPEKHYLNENRFSDTNRRMYQIGG</sequence>
<comment type="caution">
    <text evidence="14">The sequence shown here is derived from an EMBL/GenBank/DDBJ whole genome shotgun (WGS) entry which is preliminary data.</text>
</comment>
<dbReference type="EMBL" id="JASKYM010000002">
    <property type="protein sequence ID" value="MDK2563460.1"/>
    <property type="molecule type" value="Genomic_DNA"/>
</dbReference>
<evidence type="ECO:0000256" key="7">
    <source>
        <dbReference type="ARBA" id="ARBA00023014"/>
    </source>
</evidence>
<dbReference type="SFLD" id="SFLDS00029">
    <property type="entry name" value="Radical_SAM"/>
    <property type="match status" value="1"/>
</dbReference>
<dbReference type="NCBIfam" id="TIGR02666">
    <property type="entry name" value="moaA"/>
    <property type="match status" value="1"/>
</dbReference>
<feature type="binding site" evidence="12">
    <location>
        <position position="266"/>
    </location>
    <ligand>
        <name>[4Fe-4S] cluster</name>
        <dbReference type="ChEBI" id="CHEBI:49883"/>
        <label>2</label>
        <note>4Fe-4S-substrate</note>
    </ligand>
</feature>
<evidence type="ECO:0000256" key="2">
    <source>
        <dbReference type="ARBA" id="ARBA00022485"/>
    </source>
</evidence>
<gene>
    <name evidence="12 14" type="primary">moaA</name>
    <name evidence="14" type="ORF">QOZ84_07850</name>
</gene>
<evidence type="ECO:0000256" key="10">
    <source>
        <dbReference type="ARBA" id="ARBA00023239"/>
    </source>
</evidence>
<name>A0ABT7E948_9FIRM</name>
<proteinExistence type="inferred from homology"/>
<dbReference type="PANTHER" id="PTHR22960">
    <property type="entry name" value="MOLYBDOPTERIN COFACTOR SYNTHESIS PROTEIN A"/>
    <property type="match status" value="1"/>
</dbReference>
<evidence type="ECO:0000256" key="6">
    <source>
        <dbReference type="ARBA" id="ARBA00023004"/>
    </source>
</evidence>
<evidence type="ECO:0000256" key="1">
    <source>
        <dbReference type="ARBA" id="ARBA00012167"/>
    </source>
</evidence>
<evidence type="ECO:0000313" key="14">
    <source>
        <dbReference type="EMBL" id="MDK2563460.1"/>
    </source>
</evidence>
<feature type="binding site" evidence="12">
    <location>
        <position position="13"/>
    </location>
    <ligand>
        <name>GTP</name>
        <dbReference type="ChEBI" id="CHEBI:37565"/>
    </ligand>
</feature>
<dbReference type="RefSeq" id="WP_284132400.1">
    <property type="nucleotide sequence ID" value="NZ_JASKYM010000002.1"/>
</dbReference>
<dbReference type="PROSITE" id="PS51918">
    <property type="entry name" value="RADICAL_SAM"/>
    <property type="match status" value="1"/>
</dbReference>
<feature type="domain" description="Radical SAM core" evidence="13">
    <location>
        <begin position="4"/>
        <end position="235"/>
    </location>
</feature>
<dbReference type="InterPro" id="IPR040064">
    <property type="entry name" value="MoaA-like"/>
</dbReference>
<evidence type="ECO:0000256" key="4">
    <source>
        <dbReference type="ARBA" id="ARBA00022723"/>
    </source>
</evidence>
<dbReference type="Gene3D" id="3.20.20.70">
    <property type="entry name" value="Aldolase class I"/>
    <property type="match status" value="1"/>
</dbReference>
<comment type="similarity">
    <text evidence="12">Belongs to the radical SAM superfamily. MoaA family.</text>
</comment>
<dbReference type="PROSITE" id="PS01305">
    <property type="entry name" value="MOAA_NIFB_PQQE"/>
    <property type="match status" value="1"/>
</dbReference>
<dbReference type="PANTHER" id="PTHR22960:SF0">
    <property type="entry name" value="MOLYBDENUM COFACTOR BIOSYNTHESIS PROTEIN 1"/>
    <property type="match status" value="1"/>
</dbReference>
<feature type="binding site" evidence="12">
    <location>
        <position position="20"/>
    </location>
    <ligand>
        <name>[4Fe-4S] cluster</name>
        <dbReference type="ChEBI" id="CHEBI:49883"/>
        <label>1</label>
        <note>4Fe-4S-S-AdoMet</note>
    </ligand>
</feature>
<dbReference type="EC" id="4.1.99.22" evidence="1 12"/>
<dbReference type="CDD" id="cd21117">
    <property type="entry name" value="Twitch_MoaA"/>
    <property type="match status" value="1"/>
</dbReference>
<dbReference type="InterPro" id="IPR013785">
    <property type="entry name" value="Aldolase_TIM"/>
</dbReference>
<evidence type="ECO:0000313" key="15">
    <source>
        <dbReference type="Proteomes" id="UP001301012"/>
    </source>
</evidence>
<feature type="binding site" evidence="12">
    <location>
        <position position="155"/>
    </location>
    <ligand>
        <name>GTP</name>
        <dbReference type="ChEBI" id="CHEBI:37565"/>
    </ligand>
</feature>
<dbReference type="Pfam" id="PF06463">
    <property type="entry name" value="Mob_synth_C"/>
    <property type="match status" value="1"/>
</dbReference>
<dbReference type="SMART" id="SM00729">
    <property type="entry name" value="Elp3"/>
    <property type="match status" value="1"/>
</dbReference>
<keyword evidence="15" id="KW-1185">Reference proteome</keyword>
<dbReference type="InterPro" id="IPR050105">
    <property type="entry name" value="MoCo_biosynth_MoaA/MoaC"/>
</dbReference>
<comment type="catalytic activity">
    <reaction evidence="11 12">
        <text>GTP + AH2 + S-adenosyl-L-methionine = (8S)-3',8-cyclo-7,8-dihydroguanosine 5'-triphosphate + 5'-deoxyadenosine + L-methionine + A + H(+)</text>
        <dbReference type="Rhea" id="RHEA:49576"/>
        <dbReference type="ChEBI" id="CHEBI:13193"/>
        <dbReference type="ChEBI" id="CHEBI:15378"/>
        <dbReference type="ChEBI" id="CHEBI:17319"/>
        <dbReference type="ChEBI" id="CHEBI:17499"/>
        <dbReference type="ChEBI" id="CHEBI:37565"/>
        <dbReference type="ChEBI" id="CHEBI:57844"/>
        <dbReference type="ChEBI" id="CHEBI:59789"/>
        <dbReference type="ChEBI" id="CHEBI:131766"/>
        <dbReference type="EC" id="4.1.99.22"/>
    </reaction>
</comment>
<dbReference type="InterPro" id="IPR007197">
    <property type="entry name" value="rSAM"/>
</dbReference>
<comment type="cofactor">
    <cofactor evidence="12">
        <name>[4Fe-4S] cluster</name>
        <dbReference type="ChEBI" id="CHEBI:49883"/>
    </cofactor>
    <text evidence="12">Binds 2 [4Fe-4S] clusters. Binds 1 [4Fe-4S] cluster coordinated with 3 cysteines and an exchangeable S-adenosyl-L-methionine and 1 [4Fe-4S] cluster coordinated with 3 cysteines and the GTP-derived substrate.</text>
</comment>
<dbReference type="InterPro" id="IPR058240">
    <property type="entry name" value="rSAM_sf"/>
</dbReference>
<comment type="subunit">
    <text evidence="12">Monomer and homodimer.</text>
</comment>
<organism evidence="14 15">
    <name type="scientific">Romboutsia sedimentorum</name>
    <dbReference type="NCBI Taxonomy" id="1368474"/>
    <lineage>
        <taxon>Bacteria</taxon>
        <taxon>Bacillati</taxon>
        <taxon>Bacillota</taxon>
        <taxon>Clostridia</taxon>
        <taxon>Peptostreptococcales</taxon>
        <taxon>Peptostreptococcaceae</taxon>
        <taxon>Romboutsia</taxon>
    </lineage>
</organism>
<keyword evidence="7 12" id="KW-0411">Iron-sulfur</keyword>
<dbReference type="CDD" id="cd01335">
    <property type="entry name" value="Radical_SAM"/>
    <property type="match status" value="1"/>
</dbReference>
<feature type="binding site" evidence="12">
    <location>
        <position position="252"/>
    </location>
    <ligand>
        <name>[4Fe-4S] cluster</name>
        <dbReference type="ChEBI" id="CHEBI:49883"/>
        <label>2</label>
        <note>4Fe-4S-substrate</note>
    </ligand>
</feature>
<comment type="function">
    <text evidence="12">Catalyzes the cyclization of GTP to (8S)-3',8-cyclo-7,8-dihydroguanosine 5'-triphosphate.</text>
</comment>
<evidence type="ECO:0000256" key="9">
    <source>
        <dbReference type="ARBA" id="ARBA00023150"/>
    </source>
</evidence>
<comment type="pathway">
    <text evidence="12">Cofactor biosynthesis; molybdopterin biosynthesis.</text>
</comment>
<feature type="binding site" evidence="12">
    <location>
        <position position="68"/>
    </location>
    <ligand>
        <name>S-adenosyl-L-methionine</name>
        <dbReference type="ChEBI" id="CHEBI:59789"/>
    </ligand>
</feature>
<keyword evidence="5 12" id="KW-0547">Nucleotide-binding</keyword>
<keyword evidence="2 12" id="KW-0004">4Fe-4S</keyword>
<keyword evidence="4 12" id="KW-0479">Metal-binding</keyword>
<feature type="binding site" evidence="12">
    <location>
        <position position="26"/>
    </location>
    <ligand>
        <name>S-adenosyl-L-methionine</name>
        <dbReference type="ChEBI" id="CHEBI:59789"/>
    </ligand>
</feature>
<feature type="binding site" evidence="12">
    <location>
        <position position="249"/>
    </location>
    <ligand>
        <name>[4Fe-4S] cluster</name>
        <dbReference type="ChEBI" id="CHEBI:49883"/>
        <label>2</label>
        <note>4Fe-4S-substrate</note>
    </ligand>
</feature>
<dbReference type="HAMAP" id="MF_01225_B">
    <property type="entry name" value="MoaA_B"/>
    <property type="match status" value="1"/>
</dbReference>
<evidence type="ECO:0000259" key="13">
    <source>
        <dbReference type="PROSITE" id="PS51918"/>
    </source>
</evidence>
<feature type="binding site" evidence="12">
    <location>
        <position position="24"/>
    </location>
    <ligand>
        <name>[4Fe-4S] cluster</name>
        <dbReference type="ChEBI" id="CHEBI:49883"/>
        <label>1</label>
        <note>4Fe-4S-S-AdoMet</note>
    </ligand>
</feature>
<evidence type="ECO:0000256" key="11">
    <source>
        <dbReference type="ARBA" id="ARBA00048697"/>
    </source>
</evidence>
<evidence type="ECO:0000256" key="3">
    <source>
        <dbReference type="ARBA" id="ARBA00022691"/>
    </source>
</evidence>
<dbReference type="SFLD" id="SFLDG01067">
    <property type="entry name" value="SPASM/twitch_domain_containing"/>
    <property type="match status" value="1"/>
</dbReference>
<dbReference type="SUPFAM" id="SSF102114">
    <property type="entry name" value="Radical SAM enzymes"/>
    <property type="match status" value="1"/>
</dbReference>
<accession>A0ABT7E948</accession>
<feature type="binding site" evidence="12">
    <location>
        <position position="95"/>
    </location>
    <ligand>
        <name>GTP</name>
        <dbReference type="ChEBI" id="CHEBI:37565"/>
    </ligand>
</feature>
<keyword evidence="9 12" id="KW-0501">Molybdenum cofactor biosynthesis</keyword>
<feature type="binding site" evidence="12">
    <location>
        <position position="64"/>
    </location>
    <ligand>
        <name>GTP</name>
        <dbReference type="ChEBI" id="CHEBI:37565"/>
    </ligand>
</feature>
<dbReference type="SFLD" id="SFLDG01386">
    <property type="entry name" value="main_SPASM_domain-containing"/>
    <property type="match status" value="1"/>
</dbReference>
<keyword evidence="3 12" id="KW-0949">S-adenosyl-L-methionine</keyword>
<keyword evidence="6 12" id="KW-0408">Iron</keyword>
<feature type="binding site" evidence="12">
    <location>
        <position position="27"/>
    </location>
    <ligand>
        <name>[4Fe-4S] cluster</name>
        <dbReference type="ChEBI" id="CHEBI:49883"/>
        <label>1</label>
        <note>4Fe-4S-S-AdoMet</note>
    </ligand>
</feature>
<dbReference type="InterPro" id="IPR013483">
    <property type="entry name" value="MoaA"/>
</dbReference>
<evidence type="ECO:0000256" key="12">
    <source>
        <dbReference type="HAMAP-Rule" id="MF_01225"/>
    </source>
</evidence>
<dbReference type="Pfam" id="PF04055">
    <property type="entry name" value="Radical_SAM"/>
    <property type="match status" value="1"/>
</dbReference>
<reference evidence="14 15" key="1">
    <citation type="submission" date="2023-05" db="EMBL/GenBank/DDBJ databases">
        <title>Rombocin, a short stable natural nisin variant, displays selective antimicrobial activity against Listeria monocytogenes and employs dual mode of action to kill target bacterial strains.</title>
        <authorList>
            <person name="Wambui J."/>
            <person name="Stephan R."/>
            <person name="Kuipers O.P."/>
        </authorList>
    </citation>
    <scope>NUCLEOTIDE SEQUENCE [LARGE SCALE GENOMIC DNA]</scope>
    <source>
        <strain evidence="14 15">RC002</strain>
    </source>
</reference>
<dbReference type="InterPro" id="IPR010505">
    <property type="entry name" value="MoaA_twitch"/>
</dbReference>
<keyword evidence="10 12" id="KW-0456">Lyase</keyword>
<dbReference type="InterPro" id="IPR000385">
    <property type="entry name" value="MoaA_NifB_PqqE_Fe-S-bd_CS"/>
</dbReference>
<feature type="binding site" evidence="12">
    <location>
        <begin position="254"/>
        <end position="256"/>
    </location>
    <ligand>
        <name>GTP</name>
        <dbReference type="ChEBI" id="CHEBI:37565"/>
    </ligand>
</feature>
<dbReference type="SFLD" id="SFLDG01383">
    <property type="entry name" value="cyclic_pyranopterin_phosphate"/>
    <property type="match status" value="1"/>
</dbReference>
<dbReference type="InterPro" id="IPR006638">
    <property type="entry name" value="Elp3/MiaA/NifB-like_rSAM"/>
</dbReference>
<dbReference type="Proteomes" id="UP001301012">
    <property type="component" value="Unassembled WGS sequence"/>
</dbReference>
<protein>
    <recommendedName>
        <fullName evidence="1 12">GTP 3',8-cyclase</fullName>
        <ecNumber evidence="1 12">4.1.99.22</ecNumber>
    </recommendedName>
    <alternativeName>
        <fullName evidence="12">Molybdenum cofactor biosynthesis protein A</fullName>
    </alternativeName>
</protein>
<keyword evidence="8 12" id="KW-0342">GTP-binding</keyword>
<evidence type="ECO:0000256" key="5">
    <source>
        <dbReference type="ARBA" id="ARBA00022741"/>
    </source>
</evidence>
<dbReference type="GO" id="GO:0061798">
    <property type="term" value="F:GTP 3',8'-cyclase activity"/>
    <property type="evidence" value="ECO:0007669"/>
    <property type="project" value="UniProtKB-EC"/>
</dbReference>
<evidence type="ECO:0000256" key="8">
    <source>
        <dbReference type="ARBA" id="ARBA00023134"/>
    </source>
</evidence>
<feature type="binding site" evidence="12">
    <location>
        <position position="189"/>
    </location>
    <ligand>
        <name>S-adenosyl-L-methionine</name>
        <dbReference type="ChEBI" id="CHEBI:59789"/>
    </ligand>
</feature>
<feature type="binding site" evidence="12">
    <location>
        <position position="119"/>
    </location>
    <ligand>
        <name>S-adenosyl-L-methionine</name>
        <dbReference type="ChEBI" id="CHEBI:59789"/>
    </ligand>
</feature>